<evidence type="ECO:0000313" key="14">
    <source>
        <dbReference type="Proteomes" id="UP000253752"/>
    </source>
</evidence>
<gene>
    <name evidence="8 13" type="primary">efp</name>
    <name evidence="13" type="ORF">C1872_08495</name>
</gene>
<evidence type="ECO:0000256" key="3">
    <source>
        <dbReference type="ARBA" id="ARBA00009479"/>
    </source>
</evidence>
<dbReference type="NCBIfam" id="NF001810">
    <property type="entry name" value="PRK00529.1"/>
    <property type="match status" value="1"/>
</dbReference>
<evidence type="ECO:0000256" key="5">
    <source>
        <dbReference type="ARBA" id="ARBA00022768"/>
    </source>
</evidence>
<dbReference type="InterPro" id="IPR008991">
    <property type="entry name" value="Translation_prot_SH3-like_sf"/>
</dbReference>
<dbReference type="InterPro" id="IPR020599">
    <property type="entry name" value="Transl_elong_fac_P/YeiP"/>
</dbReference>
<dbReference type="SMART" id="SM00841">
    <property type="entry name" value="Elong-fact-P_C"/>
    <property type="match status" value="1"/>
</dbReference>
<dbReference type="Gene3D" id="2.30.30.30">
    <property type="match status" value="1"/>
</dbReference>
<dbReference type="InterPro" id="IPR013852">
    <property type="entry name" value="Transl_elong_P/YeiP_CS"/>
</dbReference>
<evidence type="ECO:0000256" key="10">
    <source>
        <dbReference type="RuleBase" id="RU004389"/>
    </source>
</evidence>
<accession>A0A369MU78</accession>
<comment type="function">
    <text evidence="7 8">Involved in peptide bond synthesis. Stimulates efficient translation and peptide-bond synthesis on native or reconstituted 70S ribosomes in vitro. Probably functions indirectly by altering the affinity of the ribosome for aminoacyl-tRNA, thus increasing their reactivity as acceptors for peptidyl transferase.</text>
</comment>
<organism evidence="13 14">
    <name type="scientific">Eggerthella lenta</name>
    <name type="common">Eubacterium lentum</name>
    <dbReference type="NCBI Taxonomy" id="84112"/>
    <lineage>
        <taxon>Bacteria</taxon>
        <taxon>Bacillati</taxon>
        <taxon>Actinomycetota</taxon>
        <taxon>Coriobacteriia</taxon>
        <taxon>Eggerthellales</taxon>
        <taxon>Eggerthellaceae</taxon>
        <taxon>Eggerthella</taxon>
    </lineage>
</organism>
<proteinExistence type="inferred from homology"/>
<dbReference type="Gene3D" id="2.40.50.140">
    <property type="entry name" value="Nucleic acid-binding proteins"/>
    <property type="match status" value="2"/>
</dbReference>
<dbReference type="GO" id="GO:0003746">
    <property type="term" value="F:translation elongation factor activity"/>
    <property type="evidence" value="ECO:0007669"/>
    <property type="project" value="UniProtKB-UniRule"/>
</dbReference>
<keyword evidence="6 8" id="KW-0648">Protein biosynthesis</keyword>
<dbReference type="InterPro" id="IPR015365">
    <property type="entry name" value="Elong-fact-P_C"/>
</dbReference>
<dbReference type="GO" id="GO:0005829">
    <property type="term" value="C:cytosol"/>
    <property type="evidence" value="ECO:0007669"/>
    <property type="project" value="UniProtKB-ARBA"/>
</dbReference>
<comment type="similarity">
    <text evidence="3 8 10">Belongs to the elongation factor P family.</text>
</comment>
<feature type="domain" description="Translation elongation factor P/YeiP central" evidence="12">
    <location>
        <begin position="69"/>
        <end position="123"/>
    </location>
</feature>
<evidence type="ECO:0000259" key="12">
    <source>
        <dbReference type="SMART" id="SM01185"/>
    </source>
</evidence>
<evidence type="ECO:0000256" key="4">
    <source>
        <dbReference type="ARBA" id="ARBA00022490"/>
    </source>
</evidence>
<evidence type="ECO:0000256" key="6">
    <source>
        <dbReference type="ARBA" id="ARBA00022917"/>
    </source>
</evidence>
<dbReference type="HAMAP" id="MF_00141">
    <property type="entry name" value="EF_P"/>
    <property type="match status" value="1"/>
</dbReference>
<protein>
    <recommendedName>
        <fullName evidence="8 9">Elongation factor P</fullName>
        <shortName evidence="8">EF-P</shortName>
    </recommendedName>
</protein>
<dbReference type="PROSITE" id="PS01275">
    <property type="entry name" value="EFP"/>
    <property type="match status" value="1"/>
</dbReference>
<dbReference type="InterPro" id="IPR014722">
    <property type="entry name" value="Rib_uL2_dom2"/>
</dbReference>
<sequence>MASISTADFKNGMCIINNGKMCTIVEFQHVKPGKGGAFVRTKLKDIKTGRVVDYTFNAGTKFDSVRLESKKMQYLYNDGADYWFMDNSTFEQMPVSADMVGSAADWLKENDEATLLYAGDELISLEPQMFVELEVTHTEPGFKGDTATNTLKPATLETGKEVQVPTFIEIGDVLQIDTRDGRVIKRV</sequence>
<dbReference type="GO" id="GO:0043043">
    <property type="term" value="P:peptide biosynthetic process"/>
    <property type="evidence" value="ECO:0007669"/>
    <property type="project" value="InterPro"/>
</dbReference>
<feature type="domain" description="Elongation factor P C-terminal" evidence="11">
    <location>
        <begin position="131"/>
        <end position="186"/>
    </location>
</feature>
<evidence type="ECO:0000256" key="1">
    <source>
        <dbReference type="ARBA" id="ARBA00004496"/>
    </source>
</evidence>
<comment type="subcellular location">
    <subcellularLocation>
        <location evidence="1 8">Cytoplasm</location>
    </subcellularLocation>
</comment>
<reference evidence="13 14" key="1">
    <citation type="journal article" date="2018" name="Elife">
        <title>Discovery and characterization of a prevalent human gut bacterial enzyme sufficient for the inactivation of a family of plant toxins.</title>
        <authorList>
            <person name="Koppel N."/>
            <person name="Bisanz J.E."/>
            <person name="Pandelia M.E."/>
            <person name="Turnbaugh P.J."/>
            <person name="Balskus E.P."/>
        </authorList>
    </citation>
    <scope>NUCLEOTIDE SEQUENCE [LARGE SCALE GENOMIC DNA]</scope>
    <source>
        <strain evidence="13 14">MR1 #12</strain>
    </source>
</reference>
<dbReference type="InterPro" id="IPR013185">
    <property type="entry name" value="Transl_elong_KOW-like"/>
</dbReference>
<evidence type="ECO:0000256" key="9">
    <source>
        <dbReference type="NCBIfam" id="TIGR00038"/>
    </source>
</evidence>
<name>A0A369MU78_EGGLN</name>
<evidence type="ECO:0000259" key="11">
    <source>
        <dbReference type="SMART" id="SM00841"/>
    </source>
</evidence>
<dbReference type="PIRSF" id="PIRSF005901">
    <property type="entry name" value="EF-P"/>
    <property type="match status" value="1"/>
</dbReference>
<dbReference type="AlphaFoldDB" id="A0A369MU78"/>
<dbReference type="Pfam" id="PF01132">
    <property type="entry name" value="EFP"/>
    <property type="match status" value="1"/>
</dbReference>
<evidence type="ECO:0000313" key="13">
    <source>
        <dbReference type="EMBL" id="RDB79507.1"/>
    </source>
</evidence>
<evidence type="ECO:0000256" key="7">
    <source>
        <dbReference type="ARBA" id="ARBA00025469"/>
    </source>
</evidence>
<dbReference type="UniPathway" id="UPA00345"/>
<dbReference type="SUPFAM" id="SSF50249">
    <property type="entry name" value="Nucleic acid-binding proteins"/>
    <property type="match status" value="2"/>
</dbReference>
<dbReference type="InterPro" id="IPR001059">
    <property type="entry name" value="Transl_elong_P/YeiP_cen"/>
</dbReference>
<comment type="pathway">
    <text evidence="2 8">Protein biosynthesis; polypeptide chain elongation.</text>
</comment>
<dbReference type="FunFam" id="2.40.50.140:FF:000009">
    <property type="entry name" value="Elongation factor P"/>
    <property type="match status" value="1"/>
</dbReference>
<dbReference type="Proteomes" id="UP000253752">
    <property type="component" value="Unassembled WGS sequence"/>
</dbReference>
<dbReference type="CDD" id="cd05794">
    <property type="entry name" value="S1_EF-P_repeat_2"/>
    <property type="match status" value="1"/>
</dbReference>
<evidence type="ECO:0000256" key="2">
    <source>
        <dbReference type="ARBA" id="ARBA00004815"/>
    </source>
</evidence>
<dbReference type="FunFam" id="2.40.50.140:FF:000004">
    <property type="entry name" value="Elongation factor P"/>
    <property type="match status" value="1"/>
</dbReference>
<dbReference type="SUPFAM" id="SSF50104">
    <property type="entry name" value="Translation proteins SH3-like domain"/>
    <property type="match status" value="1"/>
</dbReference>
<keyword evidence="4 8" id="KW-0963">Cytoplasm</keyword>
<dbReference type="PANTHER" id="PTHR30053:SF12">
    <property type="entry name" value="ELONGATION FACTOR P (EF-P) FAMILY PROTEIN"/>
    <property type="match status" value="1"/>
</dbReference>
<dbReference type="Pfam" id="PF08207">
    <property type="entry name" value="EFP_N"/>
    <property type="match status" value="1"/>
</dbReference>
<dbReference type="NCBIfam" id="TIGR00038">
    <property type="entry name" value="efp"/>
    <property type="match status" value="1"/>
</dbReference>
<comment type="caution">
    <text evidence="13">The sequence shown here is derived from an EMBL/GenBank/DDBJ whole genome shotgun (WGS) entry which is preliminary data.</text>
</comment>
<dbReference type="PANTHER" id="PTHR30053">
    <property type="entry name" value="ELONGATION FACTOR P"/>
    <property type="match status" value="1"/>
</dbReference>
<dbReference type="Pfam" id="PF09285">
    <property type="entry name" value="Elong-fact-P_C"/>
    <property type="match status" value="1"/>
</dbReference>
<dbReference type="RefSeq" id="WP_114516453.1">
    <property type="nucleotide sequence ID" value="NZ_CP089334.1"/>
</dbReference>
<dbReference type="InterPro" id="IPR012340">
    <property type="entry name" value="NA-bd_OB-fold"/>
</dbReference>
<dbReference type="EMBL" id="PPTX01000011">
    <property type="protein sequence ID" value="RDB79507.1"/>
    <property type="molecule type" value="Genomic_DNA"/>
</dbReference>
<dbReference type="FunFam" id="2.30.30.30:FF:000003">
    <property type="entry name" value="Elongation factor P"/>
    <property type="match status" value="1"/>
</dbReference>
<keyword evidence="5 8" id="KW-0251">Elongation factor</keyword>
<dbReference type="SMART" id="SM01185">
    <property type="entry name" value="EFP"/>
    <property type="match status" value="1"/>
</dbReference>
<dbReference type="CDD" id="cd04470">
    <property type="entry name" value="S1_EF-P_repeat_1"/>
    <property type="match status" value="1"/>
</dbReference>
<evidence type="ECO:0000256" key="8">
    <source>
        <dbReference type="HAMAP-Rule" id="MF_00141"/>
    </source>
</evidence>
<dbReference type="InterPro" id="IPR011768">
    <property type="entry name" value="Transl_elongation_fac_P"/>
</dbReference>